<sequence length="303" mass="34485">MKASAAQCRRLLEFQVSSTVPVTTPCASLRSFHTTASQQRSSNLETSAPSSSSPADQLAPVNPRWLSDVKQRIGKCIMFGLRPKQVLAAGSILSEITRDWRDLVVGSEGFLTSPDRRGLYRQRVVWGEMDSMGHVNNVTYNRYAESGRVEWALKYAEYIDPIHAQAWTELVSPKSEGLILRRITTDFKFPMKWPDRVTVYHKLTSAPTPSTEALLLDVVILSEKHQRPAARVAEDCAIYDYVQGRKVKMHPFMLKAFKETWRLQEEAKRANTQRVRNILQRVRQLELESWDREGAVEDLGSHA</sequence>
<gene>
    <name evidence="2" type="ORF">K431DRAFT_232641</name>
</gene>
<dbReference type="PANTHER" id="PTHR31793">
    <property type="entry name" value="4-HYDROXYBENZOYL-COA THIOESTERASE FAMILY MEMBER"/>
    <property type="match status" value="1"/>
</dbReference>
<evidence type="ECO:0000256" key="1">
    <source>
        <dbReference type="SAM" id="MobiDB-lite"/>
    </source>
</evidence>
<evidence type="ECO:0000313" key="2">
    <source>
        <dbReference type="EMBL" id="KAF2717632.1"/>
    </source>
</evidence>
<dbReference type="PANTHER" id="PTHR31793:SF39">
    <property type="entry name" value="THIOESTERASE_THIOL ESTER DEHYDRASE-ISOMERASE"/>
    <property type="match status" value="1"/>
</dbReference>
<dbReference type="Gene3D" id="3.10.129.10">
    <property type="entry name" value="Hotdog Thioesterase"/>
    <property type="match status" value="1"/>
</dbReference>
<dbReference type="AlphaFoldDB" id="A0A9P4PZ51"/>
<feature type="region of interest" description="Disordered" evidence="1">
    <location>
        <begin position="37"/>
        <end position="59"/>
    </location>
</feature>
<organism evidence="2 3">
    <name type="scientific">Polychaeton citri CBS 116435</name>
    <dbReference type="NCBI Taxonomy" id="1314669"/>
    <lineage>
        <taxon>Eukaryota</taxon>
        <taxon>Fungi</taxon>
        <taxon>Dikarya</taxon>
        <taxon>Ascomycota</taxon>
        <taxon>Pezizomycotina</taxon>
        <taxon>Dothideomycetes</taxon>
        <taxon>Dothideomycetidae</taxon>
        <taxon>Capnodiales</taxon>
        <taxon>Capnodiaceae</taxon>
        <taxon>Polychaeton</taxon>
    </lineage>
</organism>
<name>A0A9P4PZ51_9PEZI</name>
<evidence type="ECO:0000313" key="3">
    <source>
        <dbReference type="Proteomes" id="UP000799441"/>
    </source>
</evidence>
<dbReference type="CDD" id="cd00586">
    <property type="entry name" value="4HBT"/>
    <property type="match status" value="1"/>
</dbReference>
<feature type="compositionally biased region" description="Polar residues" evidence="1">
    <location>
        <begin position="37"/>
        <end position="55"/>
    </location>
</feature>
<protein>
    <recommendedName>
        <fullName evidence="4">Thioesterase/thiol ester dehydrase-isomerase</fullName>
    </recommendedName>
</protein>
<dbReference type="EMBL" id="MU003839">
    <property type="protein sequence ID" value="KAF2717632.1"/>
    <property type="molecule type" value="Genomic_DNA"/>
</dbReference>
<keyword evidence="3" id="KW-1185">Reference proteome</keyword>
<accession>A0A9P4PZ51</accession>
<proteinExistence type="predicted"/>
<evidence type="ECO:0008006" key="4">
    <source>
        <dbReference type="Google" id="ProtNLM"/>
    </source>
</evidence>
<dbReference type="Proteomes" id="UP000799441">
    <property type="component" value="Unassembled WGS sequence"/>
</dbReference>
<dbReference type="Pfam" id="PF13279">
    <property type="entry name" value="4HBT_2"/>
    <property type="match status" value="1"/>
</dbReference>
<reference evidence="2" key="1">
    <citation type="journal article" date="2020" name="Stud. Mycol.">
        <title>101 Dothideomycetes genomes: a test case for predicting lifestyles and emergence of pathogens.</title>
        <authorList>
            <person name="Haridas S."/>
            <person name="Albert R."/>
            <person name="Binder M."/>
            <person name="Bloem J."/>
            <person name="Labutti K."/>
            <person name="Salamov A."/>
            <person name="Andreopoulos B."/>
            <person name="Baker S."/>
            <person name="Barry K."/>
            <person name="Bills G."/>
            <person name="Bluhm B."/>
            <person name="Cannon C."/>
            <person name="Castanera R."/>
            <person name="Culley D."/>
            <person name="Daum C."/>
            <person name="Ezra D."/>
            <person name="Gonzalez J."/>
            <person name="Henrissat B."/>
            <person name="Kuo A."/>
            <person name="Liang C."/>
            <person name="Lipzen A."/>
            <person name="Lutzoni F."/>
            <person name="Magnuson J."/>
            <person name="Mondo S."/>
            <person name="Nolan M."/>
            <person name="Ohm R."/>
            <person name="Pangilinan J."/>
            <person name="Park H.-J."/>
            <person name="Ramirez L."/>
            <person name="Alfaro M."/>
            <person name="Sun H."/>
            <person name="Tritt A."/>
            <person name="Yoshinaga Y."/>
            <person name="Zwiers L.-H."/>
            <person name="Turgeon B."/>
            <person name="Goodwin S."/>
            <person name="Spatafora J."/>
            <person name="Crous P."/>
            <person name="Grigoriev I."/>
        </authorList>
    </citation>
    <scope>NUCLEOTIDE SEQUENCE</scope>
    <source>
        <strain evidence="2">CBS 116435</strain>
    </source>
</reference>
<comment type="caution">
    <text evidence="2">The sequence shown here is derived from an EMBL/GenBank/DDBJ whole genome shotgun (WGS) entry which is preliminary data.</text>
</comment>
<dbReference type="InterPro" id="IPR029069">
    <property type="entry name" value="HotDog_dom_sf"/>
</dbReference>
<dbReference type="SUPFAM" id="SSF54637">
    <property type="entry name" value="Thioesterase/thiol ester dehydrase-isomerase"/>
    <property type="match status" value="1"/>
</dbReference>
<dbReference type="GO" id="GO:0047617">
    <property type="term" value="F:fatty acyl-CoA hydrolase activity"/>
    <property type="evidence" value="ECO:0007669"/>
    <property type="project" value="TreeGrafter"/>
</dbReference>
<dbReference type="OrthoDB" id="5538558at2759"/>
<dbReference type="InterPro" id="IPR050563">
    <property type="entry name" value="4-hydroxybenzoyl-CoA_TE"/>
</dbReference>